<proteinExistence type="predicted"/>
<reference evidence="2 3" key="1">
    <citation type="submission" date="2022-06" db="EMBL/GenBank/DDBJ databases">
        <title>Dynamics of rice microbiomes reveals core vertical transmitted seed endophytes.</title>
        <authorList>
            <person name="Liao K."/>
            <person name="Zhang X."/>
        </authorList>
    </citation>
    <scope>NUCLEOTIDE SEQUENCE [LARGE SCALE GENOMIC DNA]</scope>
    <source>
        <strain evidence="2 3">YT10-10-1</strain>
    </source>
</reference>
<dbReference type="NCBIfam" id="TIGR01539">
    <property type="entry name" value="portal_lambda"/>
    <property type="match status" value="1"/>
</dbReference>
<evidence type="ECO:0008006" key="4">
    <source>
        <dbReference type="Google" id="ProtNLM"/>
    </source>
</evidence>
<dbReference type="EMBL" id="JANFWR010000007">
    <property type="protein sequence ID" value="MCW0398761.1"/>
    <property type="molecule type" value="Genomic_DNA"/>
</dbReference>
<keyword evidence="3" id="KW-1185">Reference proteome</keyword>
<accession>A0ABT3DTD2</accession>
<sequence length="554" mass="61087">MVPVASKVVVAMAAEPARAAKGDGVRANLLDRGFAVFAPRYAARRMFARSVLSLYEGGRSTKRRRKSRENGTSERLVSRDAATVRATIRDLERNYDLVDGALSTLVRNIIGPSGISIEPTPRLSSAGAAYDSIDDDFARELLSLWRDWCVRPEVTRTLNWVQAQELACRSWLRDGEVFAQIVEGTGAPIIHASRVPLSIELLEADVVPLDHDDEASRVQAGIERNTWGQPLAYWMFKEHPGNGGWSGGQLKRVPAQQLLHVAVRKRLSGLRGISLFASAIDRLIDIKDYEESERTAARIAARIAAYIKRDVNMESFTPNVGENGQPAERDFLLEAGALFTDTLPGESIEMVDPKRPNTILEKFRMAMMRAVSRAIGLSYSSLSGDYDGTYSAQRQELVEAYDGYRMMTQQFVSGFIQPIWERFVQMAVASGQIKVPAHIRRETVAQASFRGPKMPWIDPLKEANAIRTLARGGVQSVTQSIAERGGRVQDVFEEFARERHLAAELGIRFDTDIDNDNPAPSAAAADAGASELATDANSRQRAARVRLVGTGDSV</sequence>
<organism evidence="2 3">
    <name type="scientific">Xanthomonas sacchari</name>
    <dbReference type="NCBI Taxonomy" id="56458"/>
    <lineage>
        <taxon>Bacteria</taxon>
        <taxon>Pseudomonadati</taxon>
        <taxon>Pseudomonadota</taxon>
        <taxon>Gammaproteobacteria</taxon>
        <taxon>Lysobacterales</taxon>
        <taxon>Lysobacteraceae</taxon>
        <taxon>Xanthomonas</taxon>
    </lineage>
</organism>
<name>A0ABT3DTD2_9XANT</name>
<gene>
    <name evidence="2" type="ORF">NB700_001317</name>
</gene>
<evidence type="ECO:0000313" key="3">
    <source>
        <dbReference type="Proteomes" id="UP001320843"/>
    </source>
</evidence>
<protein>
    <recommendedName>
        <fullName evidence="4">Phage portal protein</fullName>
    </recommendedName>
</protein>
<comment type="caution">
    <text evidence="2">The sequence shown here is derived from an EMBL/GenBank/DDBJ whole genome shotgun (WGS) entry which is preliminary data.</text>
</comment>
<dbReference type="Proteomes" id="UP001320843">
    <property type="component" value="Unassembled WGS sequence"/>
</dbReference>
<feature type="compositionally biased region" description="Low complexity" evidence="1">
    <location>
        <begin position="516"/>
        <end position="536"/>
    </location>
</feature>
<dbReference type="Pfam" id="PF05136">
    <property type="entry name" value="Phage_portal_2"/>
    <property type="match status" value="1"/>
</dbReference>
<feature type="region of interest" description="Disordered" evidence="1">
    <location>
        <begin position="512"/>
        <end position="540"/>
    </location>
</feature>
<evidence type="ECO:0000313" key="2">
    <source>
        <dbReference type="EMBL" id="MCW0398761.1"/>
    </source>
</evidence>
<dbReference type="InterPro" id="IPR006429">
    <property type="entry name" value="Phage_lambda_portal"/>
</dbReference>
<evidence type="ECO:0000256" key="1">
    <source>
        <dbReference type="SAM" id="MobiDB-lite"/>
    </source>
</evidence>